<comment type="similarity">
    <text evidence="1 4">Belongs to the bacterial solute-binding protein 9 family.</text>
</comment>
<dbReference type="RefSeq" id="WP_126782370.1">
    <property type="nucleotide sequence ID" value="NZ_CAUQJP010000008.1"/>
</dbReference>
<evidence type="ECO:0000313" key="8">
    <source>
        <dbReference type="Proteomes" id="UP000287239"/>
    </source>
</evidence>
<name>A0A429ZCF8_9ENTE</name>
<dbReference type="PANTHER" id="PTHR42953">
    <property type="entry name" value="HIGH-AFFINITY ZINC UPTAKE SYSTEM PROTEIN ZNUA-RELATED"/>
    <property type="match status" value="1"/>
</dbReference>
<dbReference type="PRINTS" id="PR00690">
    <property type="entry name" value="ADHESNFAMILY"/>
</dbReference>
<dbReference type="GO" id="GO:0046872">
    <property type="term" value="F:metal ion binding"/>
    <property type="evidence" value="ECO:0007669"/>
    <property type="project" value="InterPro"/>
</dbReference>
<dbReference type="InterPro" id="IPR006128">
    <property type="entry name" value="Lipoprotein_PsaA-like"/>
</dbReference>
<dbReference type="GO" id="GO:0007155">
    <property type="term" value="P:cell adhesion"/>
    <property type="evidence" value="ECO:0007669"/>
    <property type="project" value="InterPro"/>
</dbReference>
<dbReference type="InterPro" id="IPR006129">
    <property type="entry name" value="AdhesinB"/>
</dbReference>
<feature type="signal peptide" evidence="6">
    <location>
        <begin position="1"/>
        <end position="21"/>
    </location>
</feature>
<dbReference type="InterPro" id="IPR050492">
    <property type="entry name" value="Bact_metal-bind_prot9"/>
</dbReference>
<dbReference type="PROSITE" id="PS51257">
    <property type="entry name" value="PROKAR_LIPOPROTEIN"/>
    <property type="match status" value="1"/>
</dbReference>
<evidence type="ECO:0000256" key="3">
    <source>
        <dbReference type="ARBA" id="ARBA00022729"/>
    </source>
</evidence>
<keyword evidence="3 6" id="KW-0732">Signal</keyword>
<dbReference type="InterPro" id="IPR006127">
    <property type="entry name" value="ZnuA-like"/>
</dbReference>
<reference evidence="7 8" key="1">
    <citation type="submission" date="2017-05" db="EMBL/GenBank/DDBJ databases">
        <title>Vagococcus spp. assemblies.</title>
        <authorList>
            <person name="Gulvik C.A."/>
        </authorList>
    </citation>
    <scope>NUCLEOTIDE SEQUENCE [LARGE SCALE GENOMIC DNA]</scope>
    <source>
        <strain evidence="7 8">NCFB 2777</strain>
    </source>
</reference>
<gene>
    <name evidence="7" type="ORF">CBF35_14345</name>
</gene>
<evidence type="ECO:0008006" key="9">
    <source>
        <dbReference type="Google" id="ProtNLM"/>
    </source>
</evidence>
<sequence>MKNKKMVIKLLVVFGLVMVLASCGRKTTTEESQEGLKVITTFFPVYEFTRQVVGSEGEVSLLVDGNIDPHDFEPSAQDIARIQEADVFVYHGDDMEAWVPSVLEAIDTSQVTVIEASEGLTLLAGAEDDHAHDHDHEGEESEHDHDDHDHHHDHDHSGLHLHGIKDHYHSGDKVLLEAHGLADLEFEKIQWLIKEADDQFVPIEGETSETLELTITKTLEIGLQVVDSQGQVTGEITPVQLVVDDHEEEAHHGHTHSHEFDPHTWLDPVLAQQKVATITEKLSDAYPANKDQFEKNQAAYNSELKALDEEFATAFKEAENRLFITQHTAFAYLANRYDLEQRGISGVSTELEPTAKELADMETFVKENDVKVIFTEDQASEKIAKTVADSTGAELAVLSPLENVSQSDREAGETYLSIMRKNLEALKKVIN</sequence>
<evidence type="ECO:0000256" key="5">
    <source>
        <dbReference type="SAM" id="MobiDB-lite"/>
    </source>
</evidence>
<dbReference type="EMBL" id="NGJU01000030">
    <property type="protein sequence ID" value="RST91387.1"/>
    <property type="molecule type" value="Genomic_DNA"/>
</dbReference>
<keyword evidence="8" id="KW-1185">Reference proteome</keyword>
<dbReference type="GeneID" id="98569527"/>
<keyword evidence="2 4" id="KW-0813">Transport</keyword>
<dbReference type="OrthoDB" id="9810636at2"/>
<dbReference type="PANTHER" id="PTHR42953:SF3">
    <property type="entry name" value="HIGH-AFFINITY ZINC UPTAKE SYSTEM PROTEIN ZNUA"/>
    <property type="match status" value="1"/>
</dbReference>
<feature type="region of interest" description="Disordered" evidence="5">
    <location>
        <begin position="129"/>
        <end position="163"/>
    </location>
</feature>
<dbReference type="PRINTS" id="PR00691">
    <property type="entry name" value="ADHESINB"/>
</dbReference>
<evidence type="ECO:0000313" key="7">
    <source>
        <dbReference type="EMBL" id="RST91387.1"/>
    </source>
</evidence>
<feature type="chain" id="PRO_5019197636" description="Zinc ABC transporter substrate-binding protein" evidence="6">
    <location>
        <begin position="22"/>
        <end position="431"/>
    </location>
</feature>
<evidence type="ECO:0000256" key="6">
    <source>
        <dbReference type="SAM" id="SignalP"/>
    </source>
</evidence>
<organism evidence="7 8">
    <name type="scientific">Vagococcus salmoninarum</name>
    <dbReference type="NCBI Taxonomy" id="2739"/>
    <lineage>
        <taxon>Bacteria</taxon>
        <taxon>Bacillati</taxon>
        <taxon>Bacillota</taxon>
        <taxon>Bacilli</taxon>
        <taxon>Lactobacillales</taxon>
        <taxon>Enterococcaceae</taxon>
        <taxon>Vagococcus</taxon>
    </lineage>
</organism>
<evidence type="ECO:0000256" key="1">
    <source>
        <dbReference type="ARBA" id="ARBA00011028"/>
    </source>
</evidence>
<dbReference type="Pfam" id="PF01297">
    <property type="entry name" value="ZnuA"/>
    <property type="match status" value="2"/>
</dbReference>
<dbReference type="Proteomes" id="UP000287239">
    <property type="component" value="Unassembled WGS sequence"/>
</dbReference>
<dbReference type="AlphaFoldDB" id="A0A429ZCF8"/>
<evidence type="ECO:0000256" key="4">
    <source>
        <dbReference type="RuleBase" id="RU003512"/>
    </source>
</evidence>
<evidence type="ECO:0000256" key="2">
    <source>
        <dbReference type="ARBA" id="ARBA00022448"/>
    </source>
</evidence>
<proteinExistence type="inferred from homology"/>
<comment type="caution">
    <text evidence="7">The sequence shown here is derived from an EMBL/GenBank/DDBJ whole genome shotgun (WGS) entry which is preliminary data.</text>
</comment>
<accession>A0A429ZCF8</accession>
<dbReference type="Gene3D" id="3.40.50.1980">
    <property type="entry name" value="Nitrogenase molybdenum iron protein domain"/>
    <property type="match status" value="3"/>
</dbReference>
<dbReference type="SUPFAM" id="SSF53807">
    <property type="entry name" value="Helical backbone' metal receptor"/>
    <property type="match status" value="2"/>
</dbReference>
<dbReference type="GO" id="GO:0030001">
    <property type="term" value="P:metal ion transport"/>
    <property type="evidence" value="ECO:0007669"/>
    <property type="project" value="InterPro"/>
</dbReference>
<protein>
    <recommendedName>
        <fullName evidence="9">Zinc ABC transporter substrate-binding protein</fullName>
    </recommendedName>
</protein>